<keyword evidence="3 5" id="KW-0269">Exonuclease</keyword>
<dbReference type="CDD" id="cd18673">
    <property type="entry name" value="PIN_XRN1-2-like"/>
    <property type="match status" value="1"/>
</dbReference>
<protein>
    <recommendedName>
        <fullName evidence="5">5'-3' exoribonuclease 1</fullName>
        <ecNumber evidence="5">3.1.13.-</ecNumber>
    </recommendedName>
</protein>
<keyword evidence="1 5" id="KW-0540">Nuclease</keyword>
<feature type="domain" description="5'-3' exoribonuclease 1 D1" evidence="10">
    <location>
        <begin position="587"/>
        <end position="778"/>
    </location>
</feature>
<dbReference type="Gene3D" id="1.25.40.1050">
    <property type="match status" value="1"/>
</dbReference>
<accession>A0A2H9TJJ2</accession>
<dbReference type="OrthoDB" id="372487at2759"/>
<evidence type="ECO:0000313" key="12">
    <source>
        <dbReference type="EMBL" id="PJF17899.1"/>
    </source>
</evidence>
<feature type="compositionally biased region" description="Polar residues" evidence="6">
    <location>
        <begin position="1195"/>
        <end position="1218"/>
    </location>
</feature>
<dbReference type="InterPro" id="IPR041412">
    <property type="entry name" value="Xrn1_helical"/>
</dbReference>
<keyword evidence="13" id="KW-1185">Reference proteome</keyword>
<dbReference type="InterPro" id="IPR041106">
    <property type="entry name" value="XRN1_D2_D3"/>
</dbReference>
<feature type="region of interest" description="Disordered" evidence="6">
    <location>
        <begin position="1098"/>
        <end position="1120"/>
    </location>
</feature>
<dbReference type="Pfam" id="PF18334">
    <property type="entry name" value="XRN1_D2_D3"/>
    <property type="match status" value="1"/>
</dbReference>
<dbReference type="GO" id="GO:0003723">
    <property type="term" value="F:RNA binding"/>
    <property type="evidence" value="ECO:0007669"/>
    <property type="project" value="UniProtKB-KW"/>
</dbReference>
<evidence type="ECO:0000256" key="1">
    <source>
        <dbReference type="ARBA" id="ARBA00022722"/>
    </source>
</evidence>
<dbReference type="Gene3D" id="3.40.50.12390">
    <property type="match status" value="1"/>
</dbReference>
<dbReference type="InterPro" id="IPR047008">
    <property type="entry name" value="XRN1_SH3_sf"/>
</dbReference>
<comment type="similarity">
    <text evidence="4 5">Belongs to the 5'-3' exonuclease family.</text>
</comment>
<dbReference type="Gene3D" id="2.170.260.40">
    <property type="match status" value="1"/>
</dbReference>
<dbReference type="Proteomes" id="UP000240830">
    <property type="component" value="Unassembled WGS sequence"/>
</dbReference>
<evidence type="ECO:0000259" key="11">
    <source>
        <dbReference type="Pfam" id="PF18334"/>
    </source>
</evidence>
<dbReference type="InterPro" id="IPR004859">
    <property type="entry name" value="Xrn1_N"/>
</dbReference>
<feature type="domain" description="Exoribonuclease Xrn1 D2/D3" evidence="11">
    <location>
        <begin position="786"/>
        <end position="1011"/>
    </location>
</feature>
<feature type="region of interest" description="Disordered" evidence="6">
    <location>
        <begin position="1170"/>
        <end position="1189"/>
    </location>
</feature>
<evidence type="ECO:0000256" key="5">
    <source>
        <dbReference type="PIRNR" id="PIRNR006743"/>
    </source>
</evidence>
<evidence type="ECO:0000313" key="13">
    <source>
        <dbReference type="Proteomes" id="UP000240830"/>
    </source>
</evidence>
<sequence>MNGIIHVCSRAIASSGAPYTEAEMFLSIFAYVQALVEKVRPKKVLFLAVDGTEFMQRMSTHLRYLIAQRVSEDVTWRNLQVIFSGPEVPGEGEHKVMEYIRLNKAKADYDPNVRHCLYGLDADLILLGLLSHDPHFALLREEVTFGRGNQVKKSAADTKFFLLHLCLMREYMDLEFAMITGHTHSLERLIDDFILMMCLVGNDFLPNLPGFHLGEGVLETIFNSYKKVLPLFNGGHLNNNGQISFRNLAFLMHELVDHEKSQLILSEPSLVREAVQEKIDNKAELLRSLIEHFCKKPHVSEWAPARPITGGERKLLTDVAQKLELFFKITDSNIVMSRSRDISPVELRELEEELSVLEEPSENRFDRARHSWKRSYYLQKLHFDMDEDKESLQELLRNYAEGLQWNMLYYYEGVASWSWFYPYHYAPHISDLADFMTGFTCGPFDLGTPLLPLEQLMAVLPPASRALVPSTLATLMTDPNSPLIDFYPSEFTTDANGKKASWEAIVMIPFIDETLLLPALQSRYAKLSAEETARNKFGNTIGFEYRRPGRFVASPSTEFSPILDCSAHEVIYELPILQPNERFIAALCSGARIGLHAMPGFPTLATLPAKGVLDSGIGLDVFGQISKGLSMVLTVAEGGVFGSEQVANISERILGRRVYMNWPHLREGRVAYVSDGCRRYAHDSKGELQISTLESGELDNFSKMCTALEKEYRKRCAILVGPVEILVWVCPFVGMKMSPDGSTRKQYDEVPLPCALQTIVEKRVDSEGMEVEDERFEESSAADTDISALFPLDSTVIYLGQEAYGTAAVVLGNEESPRQDRAIEIRFAVKNGLESSFTVRLANNLLAQSEASFVSSAEICRSVGISSYLLSKITSTLTLFLDGNLVRAANLGLDLKSQSKGICAVGLARKRQDWKFARTVMDLLKDLKRTFPDVFARLEVEKNSANVDAQKIFPSVSSREELLAEVDRFRELIKQKLGKPIHVPINGQYLDARDIAEIQSAVQQDISETRNPSVKTAKVSIETILSPATVARLRTHRQNFNIGERVVCVSSAYFGQKGTIVGYDVDQMNVLMDNAVLGGADLDGLVENGRGLVLPPSECLNTSRPQPPPGVTFKKAEASPIQSQRPIINLPKVAARPGPLATRPDVPRLQSRPIKLEELFSAATISEKSNQQFGAGPSNGPSALPQANPQKISNRLSAPAQSNSHKTGNRPTAPTQINPHKAGDRPNAPIQINLHKASNGRTQPIVYSSTTRSAPSVASDAPRPQRPPRAFLDPNMNWKRAE</sequence>
<dbReference type="GO" id="GO:0004534">
    <property type="term" value="F:5'-3' RNA exonuclease activity"/>
    <property type="evidence" value="ECO:0007669"/>
    <property type="project" value="UniProtKB-ARBA"/>
</dbReference>
<evidence type="ECO:0000256" key="3">
    <source>
        <dbReference type="ARBA" id="ARBA00022839"/>
    </source>
</evidence>
<feature type="domain" description="5'-3' exoribonuclease 1 SH3-like" evidence="9">
    <location>
        <begin position="1038"/>
        <end position="1101"/>
    </location>
</feature>
<evidence type="ECO:0000256" key="2">
    <source>
        <dbReference type="ARBA" id="ARBA00022801"/>
    </source>
</evidence>
<feature type="domain" description="Xrn1 N-terminal" evidence="7">
    <location>
        <begin position="51"/>
        <end position="142"/>
    </location>
</feature>
<comment type="function">
    <text evidence="5">Multifunctional protein that exhibits several independent functions at different levels of the cellular processes. 5'-3' exonuclease component of the nonsense-mediated mRNA decay (NMD) which is a highly conserved mRNA degradation pathway, an RNA surveillance system whose role is to identify and rid cells of mRNA with premature termination codons and thus prevents accumulation of potentially harmful truncated proteins.</text>
</comment>
<feature type="region of interest" description="Disordered" evidence="6">
    <location>
        <begin position="1195"/>
        <end position="1282"/>
    </location>
</feature>
<reference evidence="12 13" key="1">
    <citation type="submission" date="2016-10" db="EMBL/GenBank/DDBJ databases">
        <title>The genome of Paramicrosporidium saccamoebae is the missing link in understanding Cryptomycota and Microsporidia evolution.</title>
        <authorList>
            <person name="Quandt C.A."/>
            <person name="Beaudet D."/>
            <person name="Corsaro D."/>
            <person name="Michel R."/>
            <person name="Corradi N."/>
            <person name="James T."/>
        </authorList>
    </citation>
    <scope>NUCLEOTIDE SEQUENCE [LARGE SCALE GENOMIC DNA]</scope>
    <source>
        <strain evidence="12 13">KSL3</strain>
    </source>
</reference>
<dbReference type="PIRSF" id="PIRSF006743">
    <property type="entry name" value="Exonuclease_Xnr1"/>
    <property type="match status" value="1"/>
</dbReference>
<dbReference type="InterPro" id="IPR016494">
    <property type="entry name" value="5_3_exoribonuclease_1"/>
</dbReference>
<dbReference type="InterPro" id="IPR027073">
    <property type="entry name" value="5_3_exoribonuclease"/>
</dbReference>
<dbReference type="EMBL" id="MTSL01000150">
    <property type="protein sequence ID" value="PJF17899.1"/>
    <property type="molecule type" value="Genomic_DNA"/>
</dbReference>
<keyword evidence="5" id="KW-0694">RNA-binding</keyword>
<dbReference type="EC" id="3.1.13.-" evidence="5"/>
<comment type="subcellular location">
    <subcellularLocation>
        <location evidence="5">Cytoplasm</location>
    </subcellularLocation>
</comment>
<dbReference type="InterPro" id="IPR040992">
    <property type="entry name" value="XRN1_D1"/>
</dbReference>
<keyword evidence="2 5" id="KW-0378">Hydrolase</keyword>
<evidence type="ECO:0000256" key="6">
    <source>
        <dbReference type="SAM" id="MobiDB-lite"/>
    </source>
</evidence>
<dbReference type="STRING" id="1246581.A0A2H9TJJ2"/>
<evidence type="ECO:0000259" key="7">
    <source>
        <dbReference type="Pfam" id="PF03159"/>
    </source>
</evidence>
<evidence type="ECO:0000259" key="9">
    <source>
        <dbReference type="Pfam" id="PF18129"/>
    </source>
</evidence>
<name>A0A2H9TJJ2_9FUNG</name>
<dbReference type="Gene3D" id="2.30.30.750">
    <property type="match status" value="1"/>
</dbReference>
<dbReference type="InterPro" id="IPR041385">
    <property type="entry name" value="SH3_12"/>
</dbReference>
<gene>
    <name evidence="12" type="ORF">PSACC_02217</name>
</gene>
<evidence type="ECO:0000259" key="8">
    <source>
        <dbReference type="Pfam" id="PF17846"/>
    </source>
</evidence>
<dbReference type="Pfam" id="PF17846">
    <property type="entry name" value="XRN_M"/>
    <property type="match status" value="1"/>
</dbReference>
<feature type="compositionally biased region" description="Polar residues" evidence="6">
    <location>
        <begin position="1239"/>
        <end position="1256"/>
    </location>
</feature>
<dbReference type="GO" id="GO:0016075">
    <property type="term" value="P:rRNA catabolic process"/>
    <property type="evidence" value="ECO:0007669"/>
    <property type="project" value="TreeGrafter"/>
</dbReference>
<dbReference type="GO" id="GO:0005737">
    <property type="term" value="C:cytoplasm"/>
    <property type="evidence" value="ECO:0007669"/>
    <property type="project" value="UniProtKB-SubCell"/>
</dbReference>
<feature type="domain" description="Xrn1 helical" evidence="8">
    <location>
        <begin position="185"/>
        <end position="539"/>
    </location>
</feature>
<dbReference type="GO" id="GO:0000184">
    <property type="term" value="P:nuclear-transcribed mRNA catabolic process, nonsense-mediated decay"/>
    <property type="evidence" value="ECO:0007669"/>
    <property type="project" value="UniProtKB-KW"/>
</dbReference>
<keyword evidence="5" id="KW-0866">Nonsense-mediated mRNA decay</keyword>
<evidence type="ECO:0000256" key="4">
    <source>
        <dbReference type="ARBA" id="ARBA00038299"/>
    </source>
</evidence>
<organism evidence="12 13">
    <name type="scientific">Paramicrosporidium saccamoebae</name>
    <dbReference type="NCBI Taxonomy" id="1246581"/>
    <lineage>
        <taxon>Eukaryota</taxon>
        <taxon>Fungi</taxon>
        <taxon>Fungi incertae sedis</taxon>
        <taxon>Cryptomycota</taxon>
        <taxon>Cryptomycota incertae sedis</taxon>
        <taxon>Paramicrosporidium</taxon>
    </lineage>
</organism>
<comment type="caution">
    <text evidence="12">The sequence shown here is derived from an EMBL/GenBank/DDBJ whole genome shotgun (WGS) entry which is preliminary data.</text>
</comment>
<dbReference type="InterPro" id="IPR047007">
    <property type="entry name" value="XRN1_D1_sf"/>
</dbReference>
<dbReference type="Pfam" id="PF18129">
    <property type="entry name" value="SH3_12"/>
    <property type="match status" value="1"/>
</dbReference>
<dbReference type="GO" id="GO:0005634">
    <property type="term" value="C:nucleus"/>
    <property type="evidence" value="ECO:0007669"/>
    <property type="project" value="TreeGrafter"/>
</dbReference>
<keyword evidence="5" id="KW-0963">Cytoplasm</keyword>
<proteinExistence type="inferred from homology"/>
<dbReference type="PANTHER" id="PTHR12341">
    <property type="entry name" value="5'-&gt;3' EXORIBONUCLEASE"/>
    <property type="match status" value="1"/>
</dbReference>
<evidence type="ECO:0000259" key="10">
    <source>
        <dbReference type="Pfam" id="PF18332"/>
    </source>
</evidence>
<dbReference type="Pfam" id="PF03159">
    <property type="entry name" value="XRN_N"/>
    <property type="match status" value="1"/>
</dbReference>
<dbReference type="PANTHER" id="PTHR12341:SF7">
    <property type="entry name" value="5'-3' EXORIBONUCLEASE 1"/>
    <property type="match status" value="1"/>
</dbReference>
<dbReference type="Pfam" id="PF18332">
    <property type="entry name" value="XRN1_D1"/>
    <property type="match status" value="1"/>
</dbReference>